<keyword evidence="3" id="KW-1185">Reference proteome</keyword>
<comment type="caution">
    <text evidence="2">The sequence shown here is derived from an EMBL/GenBank/DDBJ whole genome shotgun (WGS) entry which is preliminary data.</text>
</comment>
<feature type="compositionally biased region" description="Pro residues" evidence="1">
    <location>
        <begin position="103"/>
        <end position="119"/>
    </location>
</feature>
<protein>
    <submittedName>
        <fullName evidence="2">Uncharacterized protein</fullName>
    </submittedName>
</protein>
<dbReference type="EMBL" id="VSRR010017145">
    <property type="protein sequence ID" value="MPC60067.1"/>
    <property type="molecule type" value="Genomic_DNA"/>
</dbReference>
<evidence type="ECO:0000256" key="1">
    <source>
        <dbReference type="SAM" id="MobiDB-lite"/>
    </source>
</evidence>
<gene>
    <name evidence="2" type="ORF">E2C01_054103</name>
</gene>
<feature type="compositionally biased region" description="Polar residues" evidence="1">
    <location>
        <begin position="165"/>
        <end position="174"/>
    </location>
</feature>
<feature type="region of interest" description="Disordered" evidence="1">
    <location>
        <begin position="155"/>
        <end position="174"/>
    </location>
</feature>
<dbReference type="AlphaFoldDB" id="A0A5B7GSA0"/>
<sequence length="174" mass="19144">MLTLISQRGRRRCYFHEKNTRILSDPLENTHGRTFRSVSGGSSFPETEAGEVGTRGSFYKQDLTLLSDNIAEDETSLLSNSFITGGVGCPSLMPPREWSRPSHPSPPPIHQASIPPPSLRPFSPSPLTRRKPLPDQSLNRCYREGKKTEEILFSMGGPVSALSEAPQTTAAPPR</sequence>
<feature type="region of interest" description="Disordered" evidence="1">
    <location>
        <begin position="93"/>
        <end position="141"/>
    </location>
</feature>
<accession>A0A5B7GSA0</accession>
<dbReference type="Proteomes" id="UP000324222">
    <property type="component" value="Unassembled WGS sequence"/>
</dbReference>
<evidence type="ECO:0000313" key="2">
    <source>
        <dbReference type="EMBL" id="MPC60067.1"/>
    </source>
</evidence>
<organism evidence="2 3">
    <name type="scientific">Portunus trituberculatus</name>
    <name type="common">Swimming crab</name>
    <name type="synonym">Neptunus trituberculatus</name>
    <dbReference type="NCBI Taxonomy" id="210409"/>
    <lineage>
        <taxon>Eukaryota</taxon>
        <taxon>Metazoa</taxon>
        <taxon>Ecdysozoa</taxon>
        <taxon>Arthropoda</taxon>
        <taxon>Crustacea</taxon>
        <taxon>Multicrustacea</taxon>
        <taxon>Malacostraca</taxon>
        <taxon>Eumalacostraca</taxon>
        <taxon>Eucarida</taxon>
        <taxon>Decapoda</taxon>
        <taxon>Pleocyemata</taxon>
        <taxon>Brachyura</taxon>
        <taxon>Eubrachyura</taxon>
        <taxon>Portunoidea</taxon>
        <taxon>Portunidae</taxon>
        <taxon>Portuninae</taxon>
        <taxon>Portunus</taxon>
    </lineage>
</organism>
<reference evidence="2 3" key="1">
    <citation type="submission" date="2019-05" db="EMBL/GenBank/DDBJ databases">
        <title>Another draft genome of Portunus trituberculatus and its Hox gene families provides insights of decapod evolution.</title>
        <authorList>
            <person name="Jeong J.-H."/>
            <person name="Song I."/>
            <person name="Kim S."/>
            <person name="Choi T."/>
            <person name="Kim D."/>
            <person name="Ryu S."/>
            <person name="Kim W."/>
        </authorList>
    </citation>
    <scope>NUCLEOTIDE SEQUENCE [LARGE SCALE GENOMIC DNA]</scope>
    <source>
        <tissue evidence="2">Muscle</tissue>
    </source>
</reference>
<name>A0A5B7GSA0_PORTR</name>
<evidence type="ECO:0000313" key="3">
    <source>
        <dbReference type="Proteomes" id="UP000324222"/>
    </source>
</evidence>
<proteinExistence type="predicted"/>